<dbReference type="PANTHER" id="PTHR42756">
    <property type="entry name" value="TRANSCRIPTIONAL REGULATOR, MARR"/>
    <property type="match status" value="1"/>
</dbReference>
<dbReference type="EMBL" id="BMDD01000002">
    <property type="protein sequence ID" value="GGH75936.1"/>
    <property type="molecule type" value="Genomic_DNA"/>
</dbReference>
<protein>
    <recommendedName>
        <fullName evidence="6">HTH marR-type domain-containing protein</fullName>
    </recommendedName>
</protein>
<evidence type="ECO:0000256" key="2">
    <source>
        <dbReference type="ARBA" id="ARBA00023125"/>
    </source>
</evidence>
<dbReference type="RefSeq" id="WP_172242340.1">
    <property type="nucleotide sequence ID" value="NZ_BMDD01000002.1"/>
</dbReference>
<accession>A0ABQ1ZSQ9</accession>
<evidence type="ECO:0000313" key="4">
    <source>
        <dbReference type="EMBL" id="GGH75936.1"/>
    </source>
</evidence>
<evidence type="ECO:0000313" key="5">
    <source>
        <dbReference type="Proteomes" id="UP000605427"/>
    </source>
</evidence>
<keyword evidence="3" id="KW-0804">Transcription</keyword>
<gene>
    <name evidence="4" type="ORF">GCM10007362_17450</name>
</gene>
<evidence type="ECO:0000256" key="3">
    <source>
        <dbReference type="ARBA" id="ARBA00023163"/>
    </source>
</evidence>
<evidence type="ECO:0008006" key="6">
    <source>
        <dbReference type="Google" id="ProtNLM"/>
    </source>
</evidence>
<dbReference type="InterPro" id="IPR036388">
    <property type="entry name" value="WH-like_DNA-bd_sf"/>
</dbReference>
<reference evidence="5" key="1">
    <citation type="journal article" date="2019" name="Int. J. Syst. Evol. Microbiol.">
        <title>The Global Catalogue of Microorganisms (GCM) 10K type strain sequencing project: providing services to taxonomists for standard genome sequencing and annotation.</title>
        <authorList>
            <consortium name="The Broad Institute Genomics Platform"/>
            <consortium name="The Broad Institute Genome Sequencing Center for Infectious Disease"/>
            <person name="Wu L."/>
            <person name="Ma J."/>
        </authorList>
    </citation>
    <scope>NUCLEOTIDE SEQUENCE [LARGE SCALE GENOMIC DNA]</scope>
    <source>
        <strain evidence="5">CCM 8702</strain>
    </source>
</reference>
<dbReference type="InterPro" id="IPR036390">
    <property type="entry name" value="WH_DNA-bd_sf"/>
</dbReference>
<keyword evidence="5" id="KW-1185">Reference proteome</keyword>
<evidence type="ECO:0000256" key="1">
    <source>
        <dbReference type="ARBA" id="ARBA00023015"/>
    </source>
</evidence>
<dbReference type="PANTHER" id="PTHR42756:SF1">
    <property type="entry name" value="TRANSCRIPTIONAL REPRESSOR OF EMRAB OPERON"/>
    <property type="match status" value="1"/>
</dbReference>
<dbReference type="SUPFAM" id="SSF46785">
    <property type="entry name" value="Winged helix' DNA-binding domain"/>
    <property type="match status" value="1"/>
</dbReference>
<organism evidence="4 5">
    <name type="scientific">Saccharibacillus endophyticus</name>
    <dbReference type="NCBI Taxonomy" id="2060666"/>
    <lineage>
        <taxon>Bacteria</taxon>
        <taxon>Bacillati</taxon>
        <taxon>Bacillota</taxon>
        <taxon>Bacilli</taxon>
        <taxon>Bacillales</taxon>
        <taxon>Paenibacillaceae</taxon>
        <taxon>Saccharibacillus</taxon>
    </lineage>
</organism>
<keyword evidence="2" id="KW-0238">DNA-binding</keyword>
<proteinExistence type="predicted"/>
<sequence>MKASEVRVLLAIRKEGTQERQATVTQMINNLIPNGYVSRVKLSGDQRISLLTLTQRGEECADEANRKYTALFQGMIDHLGEKDSEHLITLLGQVFEYLEDHDLE</sequence>
<keyword evidence="1" id="KW-0805">Transcription regulation</keyword>
<dbReference type="Proteomes" id="UP000605427">
    <property type="component" value="Unassembled WGS sequence"/>
</dbReference>
<dbReference type="Gene3D" id="1.10.10.10">
    <property type="entry name" value="Winged helix-like DNA-binding domain superfamily/Winged helix DNA-binding domain"/>
    <property type="match status" value="1"/>
</dbReference>
<name>A0ABQ1ZSQ9_9BACL</name>
<comment type="caution">
    <text evidence="4">The sequence shown here is derived from an EMBL/GenBank/DDBJ whole genome shotgun (WGS) entry which is preliminary data.</text>
</comment>